<evidence type="ECO:0000313" key="2">
    <source>
        <dbReference type="EMBL" id="CAE0264895.1"/>
    </source>
</evidence>
<accession>A0A7S3LUG6</accession>
<name>A0A7S3LUG6_9EUKA</name>
<feature type="region of interest" description="Disordered" evidence="1">
    <location>
        <begin position="1"/>
        <end position="37"/>
    </location>
</feature>
<dbReference type="AlphaFoldDB" id="A0A7S3LUG6"/>
<proteinExistence type="predicted"/>
<organism evidence="2">
    <name type="scientific">Palpitomonas bilix</name>
    <dbReference type="NCBI Taxonomy" id="652834"/>
    <lineage>
        <taxon>Eukaryota</taxon>
        <taxon>Eukaryota incertae sedis</taxon>
    </lineage>
</organism>
<gene>
    <name evidence="2" type="ORF">PBIL07802_LOCUS27229</name>
</gene>
<dbReference type="EMBL" id="HBIB01041623">
    <property type="protein sequence ID" value="CAE0264895.1"/>
    <property type="molecule type" value="Transcribed_RNA"/>
</dbReference>
<protein>
    <submittedName>
        <fullName evidence="2">Uncharacterized protein</fullName>
    </submittedName>
</protein>
<reference evidence="2" key="1">
    <citation type="submission" date="2021-01" db="EMBL/GenBank/DDBJ databases">
        <authorList>
            <person name="Corre E."/>
            <person name="Pelletier E."/>
            <person name="Niang G."/>
            <person name="Scheremetjew M."/>
            <person name="Finn R."/>
            <person name="Kale V."/>
            <person name="Holt S."/>
            <person name="Cochrane G."/>
            <person name="Meng A."/>
            <person name="Brown T."/>
            <person name="Cohen L."/>
        </authorList>
    </citation>
    <scope>NUCLEOTIDE SEQUENCE</scope>
    <source>
        <strain evidence="2">NIES-2562</strain>
    </source>
</reference>
<feature type="compositionally biased region" description="Basic and acidic residues" evidence="1">
    <location>
        <begin position="1"/>
        <end position="27"/>
    </location>
</feature>
<sequence length="441" mass="48641">MGKNQEEHEQEKESEHSERPSAKKAYESDDSDGVDNTSEKCSVVKLANGKEAKIYGDAGVANFVLTDPEGNTYHVERLIPFCKKHNLLSSEIYKVCTGRFRQHRVRTFVPRGTLLFLPSLASLCFHQGWTCQRSINSVSSAEKDRRCGSRAMKRAMAAMEAQKLFQSTLHQQPYMGAYGQVPTVLSPMESPPPMGAGPLPYYVEPYGHPAGWGYDGFGAGKEVGNAKQLANGSYGLPQRQPVHQGGRQGEISDRLTATRMMTARRMQELPLSPPPQDGNVEVHQRQRLVQAPGGYSQNYSSYPTQPAQVDYRYQQELEAMKAAEARAARQRVMESAAQVQAEAKRVRDVSGLSPRASYQAQALSYPSSMPARPYLGGQGMPQLPPHMYRQGGGMVQSVQPPYYGYAMPISQPQPGPSNLKRAWPSSDPSMAIVASAKRAKN</sequence>
<evidence type="ECO:0000256" key="1">
    <source>
        <dbReference type="SAM" id="MobiDB-lite"/>
    </source>
</evidence>